<dbReference type="InterPro" id="IPR017452">
    <property type="entry name" value="GPCR_Rhodpsn_7TM"/>
</dbReference>
<keyword evidence="5" id="KW-0675">Receptor</keyword>
<comment type="similarity">
    <text evidence="5">Belongs to the G-protein coupled receptor 1 family.</text>
</comment>
<keyword evidence="5" id="KW-0297">G-protein coupled receptor</keyword>
<evidence type="ECO:0000256" key="6">
    <source>
        <dbReference type="SAM" id="Phobius"/>
    </source>
</evidence>
<comment type="subcellular location">
    <subcellularLocation>
        <location evidence="1">Membrane</location>
    </subcellularLocation>
</comment>
<keyword evidence="4 6" id="KW-0472">Membrane</keyword>
<feature type="transmembrane region" description="Helical" evidence="6">
    <location>
        <begin position="41"/>
        <end position="65"/>
    </location>
</feature>
<evidence type="ECO:0000256" key="4">
    <source>
        <dbReference type="ARBA" id="ARBA00023136"/>
    </source>
</evidence>
<dbReference type="AlphaFoldDB" id="A0A818NYA6"/>
<feature type="transmembrane region" description="Helical" evidence="6">
    <location>
        <begin position="197"/>
        <end position="222"/>
    </location>
</feature>
<dbReference type="PANTHER" id="PTHR46641:SF2">
    <property type="entry name" value="FMRFAMIDE RECEPTOR"/>
    <property type="match status" value="1"/>
</dbReference>
<dbReference type="InterPro" id="IPR000276">
    <property type="entry name" value="GPCR_Rhodpsn"/>
</dbReference>
<dbReference type="EMBL" id="CAJNYT010003919">
    <property type="protein sequence ID" value="CAF3614774.1"/>
    <property type="molecule type" value="Genomic_DNA"/>
</dbReference>
<accession>A0A818NYA6</accession>
<reference evidence="8" key="1">
    <citation type="submission" date="2021-02" db="EMBL/GenBank/DDBJ databases">
        <authorList>
            <person name="Nowell W R."/>
        </authorList>
    </citation>
    <scope>NUCLEOTIDE SEQUENCE</scope>
</reference>
<evidence type="ECO:0000256" key="2">
    <source>
        <dbReference type="ARBA" id="ARBA00022692"/>
    </source>
</evidence>
<evidence type="ECO:0000256" key="3">
    <source>
        <dbReference type="ARBA" id="ARBA00022989"/>
    </source>
</evidence>
<dbReference type="PRINTS" id="PR00237">
    <property type="entry name" value="GPCRRHODOPSN"/>
</dbReference>
<dbReference type="InterPro" id="IPR052954">
    <property type="entry name" value="GPCR-Ligand_Int"/>
</dbReference>
<keyword evidence="5" id="KW-0807">Transducer</keyword>
<evidence type="ECO:0000259" key="7">
    <source>
        <dbReference type="PROSITE" id="PS50262"/>
    </source>
</evidence>
<evidence type="ECO:0000313" key="8">
    <source>
        <dbReference type="EMBL" id="CAF3614774.1"/>
    </source>
</evidence>
<feature type="transmembrane region" description="Helical" evidence="6">
    <location>
        <begin position="110"/>
        <end position="130"/>
    </location>
</feature>
<dbReference type="SUPFAM" id="SSF81321">
    <property type="entry name" value="Family A G protein-coupled receptor-like"/>
    <property type="match status" value="1"/>
</dbReference>
<feature type="domain" description="G-protein coupled receptors family 1 profile" evidence="7">
    <location>
        <begin position="57"/>
        <end position="313"/>
    </location>
</feature>
<dbReference type="GO" id="GO:0016020">
    <property type="term" value="C:membrane"/>
    <property type="evidence" value="ECO:0007669"/>
    <property type="project" value="UniProtKB-SubCell"/>
</dbReference>
<keyword evidence="2 5" id="KW-0812">Transmembrane</keyword>
<evidence type="ECO:0000256" key="1">
    <source>
        <dbReference type="ARBA" id="ARBA00004370"/>
    </source>
</evidence>
<dbReference type="Pfam" id="PF00001">
    <property type="entry name" value="7tm_1"/>
    <property type="match status" value="1"/>
</dbReference>
<dbReference type="PROSITE" id="PS00237">
    <property type="entry name" value="G_PROTEIN_RECEP_F1_1"/>
    <property type="match status" value="1"/>
</dbReference>
<feature type="transmembrane region" description="Helical" evidence="6">
    <location>
        <begin position="77"/>
        <end position="98"/>
    </location>
</feature>
<name>A0A818NYA6_9BILA</name>
<gene>
    <name evidence="8" type="ORF">GRG538_LOCUS23360</name>
</gene>
<organism evidence="8 9">
    <name type="scientific">Rotaria socialis</name>
    <dbReference type="NCBI Taxonomy" id="392032"/>
    <lineage>
        <taxon>Eukaryota</taxon>
        <taxon>Metazoa</taxon>
        <taxon>Spiralia</taxon>
        <taxon>Gnathifera</taxon>
        <taxon>Rotifera</taxon>
        <taxon>Eurotatoria</taxon>
        <taxon>Bdelloidea</taxon>
        <taxon>Philodinida</taxon>
        <taxon>Philodinidae</taxon>
        <taxon>Rotaria</taxon>
    </lineage>
</organism>
<evidence type="ECO:0000313" key="9">
    <source>
        <dbReference type="Proteomes" id="UP000663872"/>
    </source>
</evidence>
<feature type="transmembrane region" description="Helical" evidence="6">
    <location>
        <begin position="153"/>
        <end position="176"/>
    </location>
</feature>
<keyword evidence="3 6" id="KW-1133">Transmembrane helix</keyword>
<dbReference type="Proteomes" id="UP000663872">
    <property type="component" value="Unassembled WGS sequence"/>
</dbReference>
<sequence>MLLYSYLDNMAASIGNTSLVPLLAENYTQLEIQKFAIKLKFIFLFVQAFICLFGLFGNVLALIVINKKSLRNTSSSVFITYMAIFDSAVLFLHAANLLRPRRQLFIHCSLIYLTDVFTFCANWVLVIITLERCIAVASPLLAKRFCSVNSARYSVYILVTIAIISFSTAFPIVYNIRGDPIKKKCTIRKDFQLALRIVQPIIMLGIPDILLLSNFFTVYSLIRRRLQHSSNDEKLQMRVSDVNSNRKQQQLTIMLVTVNLAFYLFTTPAMIIYILEITPPNHRILYKLKRSHIISNMSVVLLQLNNATNFIFYCLSGQRFRRGTVETFNNGSVKLKFFYYRYILCDKQYRLPIDRQSISLSYSTTATRASFPTAHIHTVKRKFTM</sequence>
<proteinExistence type="inferred from homology"/>
<dbReference type="PANTHER" id="PTHR46641">
    <property type="entry name" value="FMRFAMIDE RECEPTOR-RELATED"/>
    <property type="match status" value="1"/>
</dbReference>
<dbReference type="GO" id="GO:0004930">
    <property type="term" value="F:G protein-coupled receptor activity"/>
    <property type="evidence" value="ECO:0007669"/>
    <property type="project" value="UniProtKB-KW"/>
</dbReference>
<comment type="caution">
    <text evidence="8">The sequence shown here is derived from an EMBL/GenBank/DDBJ whole genome shotgun (WGS) entry which is preliminary data.</text>
</comment>
<evidence type="ECO:0000256" key="5">
    <source>
        <dbReference type="RuleBase" id="RU000688"/>
    </source>
</evidence>
<protein>
    <recommendedName>
        <fullName evidence="7">G-protein coupled receptors family 1 profile domain-containing protein</fullName>
    </recommendedName>
</protein>
<dbReference type="Gene3D" id="1.20.1070.10">
    <property type="entry name" value="Rhodopsin 7-helix transmembrane proteins"/>
    <property type="match status" value="1"/>
</dbReference>
<dbReference type="PROSITE" id="PS50262">
    <property type="entry name" value="G_PROTEIN_RECEP_F1_2"/>
    <property type="match status" value="1"/>
</dbReference>
<feature type="transmembrane region" description="Helical" evidence="6">
    <location>
        <begin position="251"/>
        <end position="275"/>
    </location>
</feature>